<sequence>MGMSDFRWPLLDKVKIIDCPQLMMFTSDPTVLKGMPWSFHNLIEINKEFAEVEEIIPSHALLRLQKLFQVALEGKTNSGFNESQTVIRIPNLTQVKLRSLKHLKYLWKSNQWTVLEFPSLTTVSIYNCNSLEHAFTCSMVGSLVQLQDLRISECMNLEVIVKEEEECDGKVNEIMLPHLKSLKLIHLPSLKGFCLGKEAFSLPVLDTLEIKRCQAITVTPKLKVIDTHFGLCYVGGDLNSFIKTKQEEGHPF</sequence>
<proteinExistence type="predicted"/>
<organism evidence="1 2">
    <name type="scientific">Smallanthus sonchifolius</name>
    <dbReference type="NCBI Taxonomy" id="185202"/>
    <lineage>
        <taxon>Eukaryota</taxon>
        <taxon>Viridiplantae</taxon>
        <taxon>Streptophyta</taxon>
        <taxon>Embryophyta</taxon>
        <taxon>Tracheophyta</taxon>
        <taxon>Spermatophyta</taxon>
        <taxon>Magnoliopsida</taxon>
        <taxon>eudicotyledons</taxon>
        <taxon>Gunneridae</taxon>
        <taxon>Pentapetalae</taxon>
        <taxon>asterids</taxon>
        <taxon>campanulids</taxon>
        <taxon>Asterales</taxon>
        <taxon>Asteraceae</taxon>
        <taxon>Asteroideae</taxon>
        <taxon>Heliantheae alliance</taxon>
        <taxon>Millerieae</taxon>
        <taxon>Smallanthus</taxon>
    </lineage>
</organism>
<protein>
    <submittedName>
        <fullName evidence="1">Uncharacterized protein</fullName>
    </submittedName>
</protein>
<gene>
    <name evidence="1" type="ORF">L1987_06316</name>
</gene>
<reference evidence="2" key="1">
    <citation type="journal article" date="2022" name="Mol. Ecol. Resour.">
        <title>The genomes of chicory, endive, great burdock and yacon provide insights into Asteraceae palaeo-polyploidization history and plant inulin production.</title>
        <authorList>
            <person name="Fan W."/>
            <person name="Wang S."/>
            <person name="Wang H."/>
            <person name="Wang A."/>
            <person name="Jiang F."/>
            <person name="Liu H."/>
            <person name="Zhao H."/>
            <person name="Xu D."/>
            <person name="Zhang Y."/>
        </authorList>
    </citation>
    <scope>NUCLEOTIDE SEQUENCE [LARGE SCALE GENOMIC DNA]</scope>
    <source>
        <strain evidence="2">cv. Yunnan</strain>
    </source>
</reference>
<dbReference type="Proteomes" id="UP001056120">
    <property type="component" value="Linkage Group LG02"/>
</dbReference>
<evidence type="ECO:0000313" key="1">
    <source>
        <dbReference type="EMBL" id="KAI3824845.1"/>
    </source>
</evidence>
<reference evidence="1 2" key="2">
    <citation type="journal article" date="2022" name="Mol. Ecol. Resour.">
        <title>The genomes of chicory, endive, great burdock and yacon provide insights into Asteraceae paleo-polyploidization history and plant inulin production.</title>
        <authorList>
            <person name="Fan W."/>
            <person name="Wang S."/>
            <person name="Wang H."/>
            <person name="Wang A."/>
            <person name="Jiang F."/>
            <person name="Liu H."/>
            <person name="Zhao H."/>
            <person name="Xu D."/>
            <person name="Zhang Y."/>
        </authorList>
    </citation>
    <scope>NUCLEOTIDE SEQUENCE [LARGE SCALE GENOMIC DNA]</scope>
    <source>
        <strain evidence="2">cv. Yunnan</strain>
        <tissue evidence="1">Leaves</tissue>
    </source>
</reference>
<accession>A0ACB9JXZ0</accession>
<dbReference type="EMBL" id="CM042019">
    <property type="protein sequence ID" value="KAI3824845.1"/>
    <property type="molecule type" value="Genomic_DNA"/>
</dbReference>
<keyword evidence="2" id="KW-1185">Reference proteome</keyword>
<evidence type="ECO:0000313" key="2">
    <source>
        <dbReference type="Proteomes" id="UP001056120"/>
    </source>
</evidence>
<name>A0ACB9JXZ0_9ASTR</name>
<comment type="caution">
    <text evidence="1">The sequence shown here is derived from an EMBL/GenBank/DDBJ whole genome shotgun (WGS) entry which is preliminary data.</text>
</comment>